<accession>A0A8X6N9B4</accession>
<organism evidence="1 2">
    <name type="scientific">Nephila pilipes</name>
    <name type="common">Giant wood spider</name>
    <name type="synonym">Nephila maculata</name>
    <dbReference type="NCBI Taxonomy" id="299642"/>
    <lineage>
        <taxon>Eukaryota</taxon>
        <taxon>Metazoa</taxon>
        <taxon>Ecdysozoa</taxon>
        <taxon>Arthropoda</taxon>
        <taxon>Chelicerata</taxon>
        <taxon>Arachnida</taxon>
        <taxon>Araneae</taxon>
        <taxon>Araneomorphae</taxon>
        <taxon>Entelegynae</taxon>
        <taxon>Araneoidea</taxon>
        <taxon>Nephilidae</taxon>
        <taxon>Nephila</taxon>
    </lineage>
</organism>
<dbReference type="AlphaFoldDB" id="A0A8X6N9B4"/>
<keyword evidence="2" id="KW-1185">Reference proteome</keyword>
<evidence type="ECO:0000313" key="1">
    <source>
        <dbReference type="EMBL" id="GFT00940.1"/>
    </source>
</evidence>
<dbReference type="Proteomes" id="UP000887013">
    <property type="component" value="Unassembled WGS sequence"/>
</dbReference>
<proteinExistence type="predicted"/>
<comment type="caution">
    <text evidence="1">The sequence shown here is derived from an EMBL/GenBank/DDBJ whole genome shotgun (WGS) entry which is preliminary data.</text>
</comment>
<dbReference type="OrthoDB" id="6611384at2759"/>
<reference evidence="1" key="1">
    <citation type="submission" date="2020-08" db="EMBL/GenBank/DDBJ databases">
        <title>Multicomponent nature underlies the extraordinary mechanical properties of spider dragline silk.</title>
        <authorList>
            <person name="Kono N."/>
            <person name="Nakamura H."/>
            <person name="Mori M."/>
            <person name="Yoshida Y."/>
            <person name="Ohtoshi R."/>
            <person name="Malay A.D."/>
            <person name="Moran D.A.P."/>
            <person name="Tomita M."/>
            <person name="Numata K."/>
            <person name="Arakawa K."/>
        </authorList>
    </citation>
    <scope>NUCLEOTIDE SEQUENCE</scope>
</reference>
<sequence>MEFIWNIFQSCADWRNYVFGVIIDFIVINIEKMEERVKKQTTGIDESKIGKRKYNRGHLVEGQWVFDGVEHDSGHCFIVAVHGRLEKILPSLIGLWIESGTTAISDY</sequence>
<evidence type="ECO:0000313" key="2">
    <source>
        <dbReference type="Proteomes" id="UP000887013"/>
    </source>
</evidence>
<dbReference type="EMBL" id="BMAW01101755">
    <property type="protein sequence ID" value="GFT00940.1"/>
    <property type="molecule type" value="Genomic_DNA"/>
</dbReference>
<name>A0A8X6N9B4_NEPPI</name>
<gene>
    <name evidence="1" type="primary">X975_13754</name>
    <name evidence="1" type="ORF">NPIL_491921</name>
</gene>
<protein>
    <submittedName>
        <fullName evidence="1">Putative transposase-like protein</fullName>
    </submittedName>
</protein>